<keyword evidence="3" id="KW-1185">Reference proteome</keyword>
<organism evidence="2 3">
    <name type="scientific">Candidatus Magnetominusculus xianensis</name>
    <dbReference type="NCBI Taxonomy" id="1748249"/>
    <lineage>
        <taxon>Bacteria</taxon>
        <taxon>Pseudomonadati</taxon>
        <taxon>Nitrospirota</taxon>
        <taxon>Nitrospiria</taxon>
        <taxon>Nitrospirales</taxon>
        <taxon>Nitrospiraceae</taxon>
        <taxon>Candidatus Magnetominusculus</taxon>
    </lineage>
</organism>
<feature type="region of interest" description="Disordered" evidence="1">
    <location>
        <begin position="1"/>
        <end position="21"/>
    </location>
</feature>
<protein>
    <submittedName>
        <fullName evidence="2">Uncharacterized protein</fullName>
    </submittedName>
</protein>
<dbReference type="EMBL" id="LNQR01000049">
    <property type="protein sequence ID" value="KWT87638.1"/>
    <property type="molecule type" value="Genomic_DNA"/>
</dbReference>
<gene>
    <name evidence="2" type="ORF">ASN18_1315</name>
</gene>
<dbReference type="RefSeq" id="WP_085051946.1">
    <property type="nucleotide sequence ID" value="NZ_LNQR01000049.1"/>
</dbReference>
<name>A0ABR5SHH9_9BACT</name>
<feature type="compositionally biased region" description="Basic residues" evidence="1">
    <location>
        <begin position="10"/>
        <end position="19"/>
    </location>
</feature>
<evidence type="ECO:0000313" key="2">
    <source>
        <dbReference type="EMBL" id="KWT87638.1"/>
    </source>
</evidence>
<dbReference type="Proteomes" id="UP000060487">
    <property type="component" value="Unassembled WGS sequence"/>
</dbReference>
<comment type="caution">
    <text evidence="2">The sequence shown here is derived from an EMBL/GenBank/DDBJ whole genome shotgun (WGS) entry which is preliminary data.</text>
</comment>
<proteinExistence type="predicted"/>
<evidence type="ECO:0000313" key="3">
    <source>
        <dbReference type="Proteomes" id="UP000060487"/>
    </source>
</evidence>
<sequence length="104" mass="11556">MGAKGDKKTGGRPKGAKNKRTLELENKLREAGFDPVSILVDMAVDSKTDDWLRAKICLDALQYLFPKRRAVDSAVTVDGHIETWEDRILNVNRAETNGEADDQA</sequence>
<accession>A0ABR5SHH9</accession>
<reference evidence="2 3" key="1">
    <citation type="submission" date="2015-11" db="EMBL/GenBank/DDBJ databases">
        <authorList>
            <person name="Lin W."/>
        </authorList>
    </citation>
    <scope>NUCLEOTIDE SEQUENCE [LARGE SCALE GENOMIC DNA]</scope>
    <source>
        <strain evidence="2 3">HCH-1</strain>
    </source>
</reference>
<evidence type="ECO:0000256" key="1">
    <source>
        <dbReference type="SAM" id="MobiDB-lite"/>
    </source>
</evidence>